<evidence type="ECO:0000256" key="1">
    <source>
        <dbReference type="SAM" id="Phobius"/>
    </source>
</evidence>
<keyword evidence="1" id="KW-0472">Membrane</keyword>
<evidence type="ECO:0000313" key="2">
    <source>
        <dbReference type="EMBL" id="DAD40604.1"/>
    </source>
</evidence>
<organism evidence="2 3">
    <name type="scientific">Nelumbo nucifera</name>
    <name type="common">Sacred lotus</name>
    <dbReference type="NCBI Taxonomy" id="4432"/>
    <lineage>
        <taxon>Eukaryota</taxon>
        <taxon>Viridiplantae</taxon>
        <taxon>Streptophyta</taxon>
        <taxon>Embryophyta</taxon>
        <taxon>Tracheophyta</taxon>
        <taxon>Spermatophyta</taxon>
        <taxon>Magnoliopsida</taxon>
        <taxon>Proteales</taxon>
        <taxon>Nelumbonaceae</taxon>
        <taxon>Nelumbo</taxon>
    </lineage>
</organism>
<keyword evidence="1" id="KW-1133">Transmembrane helix</keyword>
<keyword evidence="1" id="KW-0812">Transmembrane</keyword>
<dbReference type="AlphaFoldDB" id="A0A822Z2G0"/>
<accession>A0A822Z2G0</accession>
<protein>
    <submittedName>
        <fullName evidence="2">Uncharacterized protein</fullName>
    </submittedName>
</protein>
<sequence>MDDELPGSFGTSASLSLRLGQAIFSSASLLFMSLCVEFYNYTAFWYTLLFLLLFFFFFFFFFFMNDYK</sequence>
<proteinExistence type="predicted"/>
<comment type="caution">
    <text evidence="2">The sequence shown here is derived from an EMBL/GenBank/DDBJ whole genome shotgun (WGS) entry which is preliminary data.</text>
</comment>
<evidence type="ECO:0000313" key="3">
    <source>
        <dbReference type="Proteomes" id="UP000607653"/>
    </source>
</evidence>
<feature type="transmembrane region" description="Helical" evidence="1">
    <location>
        <begin position="43"/>
        <end position="64"/>
    </location>
</feature>
<keyword evidence="3" id="KW-1185">Reference proteome</keyword>
<gene>
    <name evidence="2" type="ORF">HUJ06_014927</name>
</gene>
<dbReference type="EMBL" id="DUZY01000005">
    <property type="protein sequence ID" value="DAD40604.1"/>
    <property type="molecule type" value="Genomic_DNA"/>
</dbReference>
<name>A0A822Z2G0_NELNU</name>
<dbReference type="Proteomes" id="UP000607653">
    <property type="component" value="Unassembled WGS sequence"/>
</dbReference>
<reference evidence="2 3" key="1">
    <citation type="journal article" date="2020" name="Mol. Biol. Evol.">
        <title>Distinct Expression and Methylation Patterns for Genes with Different Fates following a Single Whole-Genome Duplication in Flowering Plants.</title>
        <authorList>
            <person name="Shi T."/>
            <person name="Rahmani R.S."/>
            <person name="Gugger P.F."/>
            <person name="Wang M."/>
            <person name="Li H."/>
            <person name="Zhang Y."/>
            <person name="Li Z."/>
            <person name="Wang Q."/>
            <person name="Van de Peer Y."/>
            <person name="Marchal K."/>
            <person name="Chen J."/>
        </authorList>
    </citation>
    <scope>NUCLEOTIDE SEQUENCE [LARGE SCALE GENOMIC DNA]</scope>
    <source>
        <tissue evidence="2">Leaf</tissue>
    </source>
</reference>